<dbReference type="PROSITE" id="PS50829">
    <property type="entry name" value="GYF"/>
    <property type="match status" value="1"/>
</dbReference>
<feature type="region of interest" description="Disordered" evidence="2">
    <location>
        <begin position="299"/>
        <end position="347"/>
    </location>
</feature>
<feature type="region of interest" description="Disordered" evidence="2">
    <location>
        <begin position="876"/>
        <end position="905"/>
    </location>
</feature>
<feature type="compositionally biased region" description="Polar residues" evidence="2">
    <location>
        <begin position="328"/>
        <end position="342"/>
    </location>
</feature>
<evidence type="ECO:0000256" key="2">
    <source>
        <dbReference type="SAM" id="MobiDB-lite"/>
    </source>
</evidence>
<feature type="region of interest" description="Disordered" evidence="2">
    <location>
        <begin position="1"/>
        <end position="74"/>
    </location>
</feature>
<feature type="region of interest" description="Disordered" evidence="2">
    <location>
        <begin position="644"/>
        <end position="749"/>
    </location>
</feature>
<dbReference type="InterPro" id="IPR035445">
    <property type="entry name" value="GYF-like_dom_sf"/>
</dbReference>
<dbReference type="SMART" id="SM00444">
    <property type="entry name" value="GYF"/>
    <property type="match status" value="1"/>
</dbReference>
<comment type="caution">
    <text evidence="4">The sequence shown here is derived from an EMBL/GenBank/DDBJ whole genome shotgun (WGS) entry which is preliminary data.</text>
</comment>
<feature type="compositionally biased region" description="Basic and acidic residues" evidence="2">
    <location>
        <begin position="731"/>
        <end position="749"/>
    </location>
</feature>
<protein>
    <recommendedName>
        <fullName evidence="3">GYF domain-containing protein</fullName>
    </recommendedName>
</protein>
<dbReference type="PANTHER" id="PTHR14445:SF36">
    <property type="entry name" value="FI03272P-RELATED"/>
    <property type="match status" value="1"/>
</dbReference>
<feature type="compositionally biased region" description="Polar residues" evidence="2">
    <location>
        <begin position="647"/>
        <end position="659"/>
    </location>
</feature>
<dbReference type="Gene3D" id="3.30.1490.40">
    <property type="match status" value="1"/>
</dbReference>
<feature type="compositionally biased region" description="Polar residues" evidence="2">
    <location>
        <begin position="1128"/>
        <end position="1138"/>
    </location>
</feature>
<evidence type="ECO:0000313" key="4">
    <source>
        <dbReference type="EMBL" id="KAJ3180721.1"/>
    </source>
</evidence>
<sequence length="1156" mass="121738">MAMNFGPQWMRKIPSNEDNGRVSPTLTPTTPTGATQNITWGLGAGSKSATAGSSGGDHVAQSSRDHPTWSSSSAQGSLQFKFSREFILSLFDPSIPTPPDFKPAAAMTSERVLEPMANIPLNENERKLFTSQSVNSEISARRTPHGRGETKDGVVRPAPRGPGTAQRGYSNRTDRVGSQSDGYRPTRRADAVGDEDPWDMPAGVGSFSSNGMFARDTPDTGRDETLLFANRGRDSPLRTGSPASIERRDISPGKTAKPPHSGPINGTATHLNTAQPSRTNEDANRNSYVDMFSTFGSSSSLSTPMGGAGSTGLGARLGASDPLAAPSMTRSLSNHSLTRTSNQPPPGIVPAPTPFVPQMWQYKDPSGVVQGPFTSAQMHEWFRAGYFSDELPIKRADEYSYEPLVRLLQKHGRDRPFLANMDEAERLFRQLESQRRVPVATPGGSTAYNAFGTFGAGASAQSMYAPGGATGFGAGGLESLSTGAYSRTSSWGAESPGAIRTGWSALNPEVERRGSPLGVAVPGSPAAGMQSAYFDQRATQAEDGFTVGGSSSQRPAPAAFRSFSAAQSSSAPQSPAANLFSGPILDFAAAQRDKQPAWGNISGLAGSHYHDDASPLDVVSKLIDESHYEHQIGEQFSRLSVDPASETLPNQAPVANQAPSPVKQESDKPVSKARKTRKEERQERFERENELRKQQQKKGVAAKAATAAAPTAVSETETSAPAPAVDLRQIMSEEHTRSKREKEQAALENERRIQAEIEDAEKASSSAVAATSAWGASGEVNGTAEQKASKPTLKQIQEAERARAAIEENVRAQRAQKAILQQAQMIQEQEALVASQSLIKDQGGGAVWGGAAAAAPKSQPSAARQKKTLADIMEKEARRKRKEAELAESALAGQPTGTGKRYADTIATSGTSNSAIAHAAGAKPPVVNRPATVVASGSVVKAKGPAAVATSGTASRPDENVVGPWNVVGKQGQVVRPPAPPSVRPAALPTAPAAPRIVSVHVNPSPPVVATNELKAKGPTSAFMQWCRTVLQPLSRNNGVNVEDFIGILLSINPNESAITQSICDDILGGLTAIDPRKFAEEFGRRRKADAQGTVVSGAGDVGWTSVGASATASGAGDTGAAKGNRGGSDNSLQSFDSGNKFVVVGKQTKKKKGKR</sequence>
<evidence type="ECO:0000256" key="1">
    <source>
        <dbReference type="SAM" id="Coils"/>
    </source>
</evidence>
<feature type="compositionally biased region" description="Polar residues" evidence="2">
    <location>
        <begin position="167"/>
        <end position="181"/>
    </location>
</feature>
<dbReference type="AlphaFoldDB" id="A0AAD5XNQ8"/>
<keyword evidence="1" id="KW-0175">Coiled coil</keyword>
<dbReference type="Pfam" id="PF02213">
    <property type="entry name" value="GYF"/>
    <property type="match status" value="1"/>
</dbReference>
<feature type="compositionally biased region" description="Low complexity" evidence="2">
    <location>
        <begin position="701"/>
        <end position="720"/>
    </location>
</feature>
<feature type="region of interest" description="Disordered" evidence="2">
    <location>
        <begin position="1107"/>
        <end position="1140"/>
    </location>
</feature>
<feature type="region of interest" description="Disordered" evidence="2">
    <location>
        <begin position="134"/>
        <end position="283"/>
    </location>
</feature>
<evidence type="ECO:0000259" key="3">
    <source>
        <dbReference type="PROSITE" id="PS50829"/>
    </source>
</evidence>
<proteinExistence type="predicted"/>
<feature type="compositionally biased region" description="Basic and acidic residues" evidence="2">
    <location>
        <begin position="216"/>
        <end position="236"/>
    </location>
</feature>
<dbReference type="EMBL" id="JADGJQ010000015">
    <property type="protein sequence ID" value="KAJ3180721.1"/>
    <property type="molecule type" value="Genomic_DNA"/>
</dbReference>
<gene>
    <name evidence="4" type="ORF">HDU87_001834</name>
</gene>
<organism evidence="4 5">
    <name type="scientific">Geranomyces variabilis</name>
    <dbReference type="NCBI Taxonomy" id="109894"/>
    <lineage>
        <taxon>Eukaryota</taxon>
        <taxon>Fungi</taxon>
        <taxon>Fungi incertae sedis</taxon>
        <taxon>Chytridiomycota</taxon>
        <taxon>Chytridiomycota incertae sedis</taxon>
        <taxon>Chytridiomycetes</taxon>
        <taxon>Spizellomycetales</taxon>
        <taxon>Powellomycetaceae</taxon>
        <taxon>Geranomyces</taxon>
    </lineage>
</organism>
<dbReference type="PANTHER" id="PTHR14445">
    <property type="entry name" value="GRB10 INTERACTING GYF PROTEIN"/>
    <property type="match status" value="1"/>
</dbReference>
<feature type="coiled-coil region" evidence="1">
    <location>
        <begin position="796"/>
        <end position="823"/>
    </location>
</feature>
<accession>A0AAD5XNQ8</accession>
<keyword evidence="5" id="KW-1185">Reference proteome</keyword>
<name>A0AAD5XNQ8_9FUNG</name>
<dbReference type="Proteomes" id="UP001212152">
    <property type="component" value="Unassembled WGS sequence"/>
</dbReference>
<dbReference type="CDD" id="cd00072">
    <property type="entry name" value="GYF"/>
    <property type="match status" value="1"/>
</dbReference>
<feature type="compositionally biased region" description="Basic and acidic residues" evidence="2">
    <location>
        <begin position="876"/>
        <end position="885"/>
    </location>
</feature>
<feature type="compositionally biased region" description="Polar residues" evidence="2">
    <location>
        <begin position="264"/>
        <end position="278"/>
    </location>
</feature>
<dbReference type="SUPFAM" id="SSF55277">
    <property type="entry name" value="GYF domain"/>
    <property type="match status" value="1"/>
</dbReference>
<dbReference type="GO" id="GO:0005829">
    <property type="term" value="C:cytosol"/>
    <property type="evidence" value="ECO:0007669"/>
    <property type="project" value="TreeGrafter"/>
</dbReference>
<feature type="compositionally biased region" description="Low complexity" evidence="2">
    <location>
        <begin position="1107"/>
        <end position="1124"/>
    </location>
</feature>
<dbReference type="InterPro" id="IPR051640">
    <property type="entry name" value="GRB10-interact_GYF"/>
</dbReference>
<evidence type="ECO:0000313" key="5">
    <source>
        <dbReference type="Proteomes" id="UP001212152"/>
    </source>
</evidence>
<feature type="domain" description="GYF" evidence="3">
    <location>
        <begin position="357"/>
        <end position="409"/>
    </location>
</feature>
<reference evidence="4" key="1">
    <citation type="submission" date="2020-05" db="EMBL/GenBank/DDBJ databases">
        <title>Phylogenomic resolution of chytrid fungi.</title>
        <authorList>
            <person name="Stajich J.E."/>
            <person name="Amses K."/>
            <person name="Simmons R."/>
            <person name="Seto K."/>
            <person name="Myers J."/>
            <person name="Bonds A."/>
            <person name="Quandt C.A."/>
            <person name="Barry K."/>
            <person name="Liu P."/>
            <person name="Grigoriev I."/>
            <person name="Longcore J.E."/>
            <person name="James T.Y."/>
        </authorList>
    </citation>
    <scope>NUCLEOTIDE SEQUENCE</scope>
    <source>
        <strain evidence="4">JEL0379</strain>
    </source>
</reference>
<dbReference type="InterPro" id="IPR003169">
    <property type="entry name" value="GYF"/>
</dbReference>
<feature type="compositionally biased region" description="Basic and acidic residues" evidence="2">
    <location>
        <begin position="677"/>
        <end position="693"/>
    </location>
</feature>